<accession>A0A8M1KR02</accession>
<evidence type="ECO:0000259" key="4">
    <source>
        <dbReference type="Pfam" id="PF14644"/>
    </source>
</evidence>
<feature type="domain" description="DUF4456" evidence="4">
    <location>
        <begin position="1175"/>
        <end position="1367"/>
    </location>
</feature>
<evidence type="ECO:0000256" key="2">
    <source>
        <dbReference type="SAM" id="MobiDB-lite"/>
    </source>
</evidence>
<keyword evidence="5" id="KW-1185">Reference proteome</keyword>
<dbReference type="GeneID" id="105904326"/>
<dbReference type="InterPro" id="IPR027914">
    <property type="entry name" value="DUF4456"/>
</dbReference>
<keyword evidence="1" id="KW-0175">Coiled coil</keyword>
<dbReference type="Proteomes" id="UP000515152">
    <property type="component" value="Chromosome 18"/>
</dbReference>
<feature type="region of interest" description="Disordered" evidence="2">
    <location>
        <begin position="618"/>
        <end position="640"/>
    </location>
</feature>
<name>A0A8M1KR02_CLUHA</name>
<evidence type="ECO:0000313" key="5">
    <source>
        <dbReference type="Proteomes" id="UP000515152"/>
    </source>
</evidence>
<organism evidence="5 6">
    <name type="scientific">Clupea harengus</name>
    <name type="common">Atlantic herring</name>
    <dbReference type="NCBI Taxonomy" id="7950"/>
    <lineage>
        <taxon>Eukaryota</taxon>
        <taxon>Metazoa</taxon>
        <taxon>Chordata</taxon>
        <taxon>Craniata</taxon>
        <taxon>Vertebrata</taxon>
        <taxon>Euteleostomi</taxon>
        <taxon>Actinopterygii</taxon>
        <taxon>Neopterygii</taxon>
        <taxon>Teleostei</taxon>
        <taxon>Clupei</taxon>
        <taxon>Clupeiformes</taxon>
        <taxon>Clupeoidei</taxon>
        <taxon>Clupeidae</taxon>
        <taxon>Clupea</taxon>
    </lineage>
</organism>
<dbReference type="PANTHER" id="PTHR21444">
    <property type="entry name" value="COILED-COIL DOMAIN-CONTAINING PROTEIN 180"/>
    <property type="match status" value="1"/>
</dbReference>
<dbReference type="InterPro" id="IPR028089">
    <property type="entry name" value="DUF4455"/>
</dbReference>
<evidence type="ECO:0000256" key="1">
    <source>
        <dbReference type="SAM" id="Coils"/>
    </source>
</evidence>
<reference evidence="6" key="1">
    <citation type="submission" date="2025-08" db="UniProtKB">
        <authorList>
            <consortium name="RefSeq"/>
        </authorList>
    </citation>
    <scope>IDENTIFICATION</scope>
</reference>
<protein>
    <submittedName>
        <fullName evidence="6">Coiled-coil domain-containing protein 180 isoform X1</fullName>
    </submittedName>
</protein>
<evidence type="ECO:0000313" key="6">
    <source>
        <dbReference type="RefSeq" id="XP_042566312.1"/>
    </source>
</evidence>
<dbReference type="OrthoDB" id="431588at2759"/>
<evidence type="ECO:0000259" key="3">
    <source>
        <dbReference type="Pfam" id="PF14643"/>
    </source>
</evidence>
<dbReference type="CTD" id="100499483"/>
<sequence>MAETRVLPSGEVYRQMFDAQVQLSLALHDGRSKRAASGGFQLSCDCHGGQEAHPGGLRTRVQTECSVWSEDTTARAQLFSGGLAVQKNHQLMQEISGLPDTVEAELKGSDIIERLKEKKRRDHTEAVVQLHRDLAVISTKYESCLRQQAENTMCQLAQYDATVESLMRKIDSVSDLESFSIQDHLQVWELVSQESANRRECIRKLDENLDKYISERTAVISTLLRKYTQILKKFSYILPCDVHRLMDSEAMMINQAVLSNRRAVAKLTLNLMEDDLQKEALHRLRWEDKLKDWKRIKVLAAVNRFKDFINGPALNDSKDIRDTLDTLHRSQARYNTERITVLQAIKTMTPPNCSQSLITVWYSNLSAVNDKIDCVHIDTMKRLQCYYEQIWQNCLDKVECFKDEVHTYGLPVEEIQDVVDTELLSLVGKCQKQVEEHLEVLDRAFECLAKRAAGLSKLLFKFLRSASLLWEVHTAGLQRREQQLQGQVEELLQSYKQEQLKKDTQLDILLDKLRQESSEDFMKVTLDKIFGILGDLKQGYMTLHKEEIDTVEIYPALVLEELQIYSMAVSRFFGVKEVHCQVSEECKTLYPSLQIDVSGKVIIKKRKQNQVQGRKRLLSAGGSVSPKDGNSVPSPEEDNDCPEVFFDSQNQDSFTSAKGNSYNAMKFVDLSTEDDQEPDIPEVELVRYPAGLFIELLGNVRLAFFDHLEEWYNSVLMNSFDITSAKKVEREAEHALRLHLHQPRARRIEMDIYYVRAAELVFHRDHVDKHCKAVLQSLANYRSEFQDLQVQHHKLTSDFRGLIYGMEDMFNLATKSDVLVNLSSTLQSDLEKHNSAIQASQRQFREKLEQQLEDLRGANAQLLKSIRLFSEGGNFSPKETELYQKRLEKIAKRIDSTEEGVHLDMEQTEYKCLEQAKDVISRFEEKFFYLTVDLKFLEKIQGILTNSQVYIKTEVTNSNTQKKKLSNLLDELEVMAQSCSNPSPDKQTVTLEEVLTFTTTLMGDLRKRCFYLDCILDPSLAAQLLDCPLQGPFAVAARPQSHKEEKSIMLEGLLNPSSAGISFIDDVSVGVVKGLLRLSKPKVLPDNQSESLDRASTVVPAGGPSPAAQRWSNIGLENLRRRSQESIGAQSVKRFSKPNRCDRRFQVFGSRPVEQSMTSFKGIVTNILWKANDGLLQVAEEFYRKKERRAITRPQYLQETFEQCAEEMNKRLLQYRSQAQDYHNCCLQELRMQLKDCEDKLSTLPVKLISHLTHQCLHSLSKDMELERQKLAVTLKKSEEIKRELRSQLSVRLGHPACAGDLERLQREEEHRQTEQSTAINSTTLQLKHCLKSHGETFVSTLAAVVESLLFQMDNLLTVDDVHGGQGGQKKDNVTPAGATAEEDDCAMHRGRQMWPGLLYFESPDGVSMEQSNRQTTSVTTAKTTLVHLQAIQARDAAYQSYLQRYEEDLAQVEAERSAQMAKLINWQEHWMEQLTILARFNSE</sequence>
<feature type="domain" description="DUF4455" evidence="3">
    <location>
        <begin position="116"/>
        <end position="578"/>
    </location>
</feature>
<feature type="coiled-coil region" evidence="1">
    <location>
        <begin position="830"/>
        <end position="865"/>
    </location>
</feature>
<dbReference type="Pfam" id="PF14644">
    <property type="entry name" value="DUF4456"/>
    <property type="match status" value="1"/>
</dbReference>
<dbReference type="PANTHER" id="PTHR21444:SF14">
    <property type="entry name" value="COILED-COIL DOMAIN-CONTAINING PROTEIN 180"/>
    <property type="match status" value="1"/>
</dbReference>
<gene>
    <name evidence="6" type="primary">ccdc180</name>
</gene>
<proteinExistence type="predicted"/>
<dbReference type="RefSeq" id="XP_042566312.1">
    <property type="nucleotide sequence ID" value="XM_042710378.1"/>
</dbReference>
<dbReference type="Pfam" id="PF14643">
    <property type="entry name" value="DUF4455"/>
    <property type="match status" value="1"/>
</dbReference>